<dbReference type="Proteomes" id="UP000325255">
    <property type="component" value="Unassembled WGS sequence"/>
</dbReference>
<dbReference type="GO" id="GO:0016846">
    <property type="term" value="F:carbon-sulfur lyase activity"/>
    <property type="evidence" value="ECO:0007669"/>
    <property type="project" value="InterPro"/>
</dbReference>
<dbReference type="RefSeq" id="WP_150044498.1">
    <property type="nucleotide sequence ID" value="NZ_OW485601.1"/>
</dbReference>
<keyword evidence="2" id="KW-0479">Metal-binding</keyword>
<keyword evidence="4" id="KW-0456">Lyase</keyword>
<feature type="domain" description="CENP-V/GFA" evidence="5">
    <location>
        <begin position="4"/>
        <end position="121"/>
    </location>
</feature>
<accession>A0A5M6IMD0</accession>
<dbReference type="Gene3D" id="3.90.1590.10">
    <property type="entry name" value="glutathione-dependent formaldehyde- activating enzyme (gfa)"/>
    <property type="match status" value="1"/>
</dbReference>
<evidence type="ECO:0000256" key="1">
    <source>
        <dbReference type="ARBA" id="ARBA00005495"/>
    </source>
</evidence>
<gene>
    <name evidence="6" type="ORF">F1189_26370</name>
</gene>
<dbReference type="PROSITE" id="PS51891">
    <property type="entry name" value="CENP_V_GFA"/>
    <property type="match status" value="1"/>
</dbReference>
<protein>
    <submittedName>
        <fullName evidence="6">GFA family protein</fullName>
    </submittedName>
</protein>
<reference evidence="6 7" key="1">
    <citation type="submission" date="2019-09" db="EMBL/GenBank/DDBJ databases">
        <title>Genome sequence of Rhodovastum atsumiense, a diverse member of the Acetobacteraceae family of non-sulfur purple photosynthetic bacteria.</title>
        <authorList>
            <person name="Meyer T."/>
            <person name="Kyndt J."/>
        </authorList>
    </citation>
    <scope>NUCLEOTIDE SEQUENCE [LARGE SCALE GENOMIC DNA]</scope>
    <source>
        <strain evidence="6 7">DSM 21279</strain>
    </source>
</reference>
<dbReference type="AlphaFoldDB" id="A0A5M6IMD0"/>
<evidence type="ECO:0000256" key="2">
    <source>
        <dbReference type="ARBA" id="ARBA00022723"/>
    </source>
</evidence>
<dbReference type="GO" id="GO:0046872">
    <property type="term" value="F:metal ion binding"/>
    <property type="evidence" value="ECO:0007669"/>
    <property type="project" value="UniProtKB-KW"/>
</dbReference>
<dbReference type="EMBL" id="VWPK01000062">
    <property type="protein sequence ID" value="KAA5609009.1"/>
    <property type="molecule type" value="Genomic_DNA"/>
</dbReference>
<evidence type="ECO:0000313" key="6">
    <source>
        <dbReference type="EMBL" id="KAA5609009.1"/>
    </source>
</evidence>
<organism evidence="6 7">
    <name type="scientific">Rhodovastum atsumiense</name>
    <dbReference type="NCBI Taxonomy" id="504468"/>
    <lineage>
        <taxon>Bacteria</taxon>
        <taxon>Pseudomonadati</taxon>
        <taxon>Pseudomonadota</taxon>
        <taxon>Alphaproteobacteria</taxon>
        <taxon>Acetobacterales</taxon>
        <taxon>Acetobacteraceae</taxon>
        <taxon>Rhodovastum</taxon>
    </lineage>
</organism>
<dbReference type="SUPFAM" id="SSF51316">
    <property type="entry name" value="Mss4-like"/>
    <property type="match status" value="1"/>
</dbReference>
<evidence type="ECO:0000256" key="4">
    <source>
        <dbReference type="ARBA" id="ARBA00023239"/>
    </source>
</evidence>
<keyword evidence="3" id="KW-0862">Zinc</keyword>
<keyword evidence="7" id="KW-1185">Reference proteome</keyword>
<evidence type="ECO:0000313" key="7">
    <source>
        <dbReference type="Proteomes" id="UP000325255"/>
    </source>
</evidence>
<dbReference type="OrthoDB" id="9807246at2"/>
<proteinExistence type="inferred from homology"/>
<comment type="similarity">
    <text evidence="1">Belongs to the Gfa family.</text>
</comment>
<name>A0A5M6IMD0_9PROT</name>
<evidence type="ECO:0000259" key="5">
    <source>
        <dbReference type="PROSITE" id="PS51891"/>
    </source>
</evidence>
<dbReference type="PANTHER" id="PTHR33337">
    <property type="entry name" value="GFA DOMAIN-CONTAINING PROTEIN"/>
    <property type="match status" value="1"/>
</dbReference>
<dbReference type="InterPro" id="IPR011057">
    <property type="entry name" value="Mss4-like_sf"/>
</dbReference>
<comment type="caution">
    <text evidence="6">The sequence shown here is derived from an EMBL/GenBank/DDBJ whole genome shotgun (WGS) entry which is preliminary data.</text>
</comment>
<evidence type="ECO:0000256" key="3">
    <source>
        <dbReference type="ARBA" id="ARBA00022833"/>
    </source>
</evidence>
<dbReference type="InterPro" id="IPR006913">
    <property type="entry name" value="CENP-V/GFA"/>
</dbReference>
<dbReference type="PANTHER" id="PTHR33337:SF40">
    <property type="entry name" value="CENP-V_GFA DOMAIN-CONTAINING PROTEIN-RELATED"/>
    <property type="match status" value="1"/>
</dbReference>
<sequence length="137" mass="14690">MSMVSGGCLCGRIRYTATAAPAFTGICHCRDCQRATGSAFGTVVAFPREAVTILGDLRHYQGAGDSGRSITRGFCPNCGSSLTVEVTTTPELLLLAAGTLDDPAVVHPTAEIFCDSAQPWVQLRGERRRFPRQATRR</sequence>
<dbReference type="Pfam" id="PF04828">
    <property type="entry name" value="GFA"/>
    <property type="match status" value="1"/>
</dbReference>